<evidence type="ECO:0000313" key="6">
    <source>
        <dbReference type="Proteomes" id="UP001169764"/>
    </source>
</evidence>
<protein>
    <recommendedName>
        <fullName evidence="4">Trehalose 6-phosphate phosphatase</fullName>
        <ecNumber evidence="4">3.1.3.12</ecNumber>
    </recommendedName>
</protein>
<organism evidence="5 6">
    <name type="scientific">Sphingomonas natans</name>
    <dbReference type="NCBI Taxonomy" id="3063330"/>
    <lineage>
        <taxon>Bacteria</taxon>
        <taxon>Pseudomonadati</taxon>
        <taxon>Pseudomonadota</taxon>
        <taxon>Alphaproteobacteria</taxon>
        <taxon>Sphingomonadales</taxon>
        <taxon>Sphingomonadaceae</taxon>
        <taxon>Sphingomonas</taxon>
    </lineage>
</organism>
<dbReference type="InterPro" id="IPR003337">
    <property type="entry name" value="Trehalose_PPase"/>
</dbReference>
<dbReference type="InterPro" id="IPR036412">
    <property type="entry name" value="HAD-like_sf"/>
</dbReference>
<dbReference type="PANTHER" id="PTHR43768:SF3">
    <property type="entry name" value="TREHALOSE 6-PHOSPHATE PHOSPHATASE"/>
    <property type="match status" value="1"/>
</dbReference>
<sequence>MERSGAASFSTVMQHETTTLVEGKPAPPVDLIRGASLFLDFDGTLVEIADRPDAVIVDDRLRAVLTALDTALERRLAIVTGRPAAEVERLLGLARLSVSGSHGAEIVWPDGRRREAAPPAWLAPTVSRLEAFSRDRPGVLVEVKPFGVALHYRQAPEAELACQRFAESLTETSDIHLQRGKMVVEFRVPGADKGDAITAFMADRPMIGTRPIVFGDDLTDEAAFAAAKALGGIGVLVGDDRPSEAQYRLAGVPETINWLEAAARVAA</sequence>
<dbReference type="InterPro" id="IPR044651">
    <property type="entry name" value="OTSB-like"/>
</dbReference>
<dbReference type="PANTHER" id="PTHR43768">
    <property type="entry name" value="TREHALOSE 6-PHOSPHATE PHOSPHATASE"/>
    <property type="match status" value="1"/>
</dbReference>
<comment type="function">
    <text evidence="4">Removes the phosphate from trehalose 6-phosphate to produce free trehalose.</text>
</comment>
<evidence type="ECO:0000313" key="5">
    <source>
        <dbReference type="EMBL" id="MDO6414695.1"/>
    </source>
</evidence>
<keyword evidence="3 4" id="KW-0378">Hydrolase</keyword>
<dbReference type="Gene3D" id="3.30.70.1020">
    <property type="entry name" value="Trehalose-6-phosphate phosphatase related protein, domain 2"/>
    <property type="match status" value="1"/>
</dbReference>
<dbReference type="Proteomes" id="UP001169764">
    <property type="component" value="Unassembled WGS sequence"/>
</dbReference>
<evidence type="ECO:0000256" key="2">
    <source>
        <dbReference type="ARBA" id="ARBA00008770"/>
    </source>
</evidence>
<evidence type="ECO:0000256" key="1">
    <source>
        <dbReference type="ARBA" id="ARBA00005199"/>
    </source>
</evidence>
<keyword evidence="6" id="KW-1185">Reference proteome</keyword>
<dbReference type="InterPro" id="IPR023214">
    <property type="entry name" value="HAD_sf"/>
</dbReference>
<reference evidence="5" key="1">
    <citation type="submission" date="2023-07" db="EMBL/GenBank/DDBJ databases">
        <authorList>
            <person name="Kim M."/>
        </authorList>
    </citation>
    <scope>NUCLEOTIDE SEQUENCE</scope>
    <source>
        <strain evidence="5">BIUV-7</strain>
    </source>
</reference>
<dbReference type="EC" id="3.1.3.12" evidence="4"/>
<name>A0ABT8Y8P4_9SPHN</name>
<comment type="cofactor">
    <cofactor evidence="4">
        <name>Mg(2+)</name>
        <dbReference type="ChEBI" id="CHEBI:18420"/>
    </cofactor>
</comment>
<proteinExistence type="inferred from homology"/>
<dbReference type="EMBL" id="JAUOTP010000004">
    <property type="protein sequence ID" value="MDO6414695.1"/>
    <property type="molecule type" value="Genomic_DNA"/>
</dbReference>
<accession>A0ABT8Y8P4</accession>
<dbReference type="Pfam" id="PF02358">
    <property type="entry name" value="Trehalose_PPase"/>
    <property type="match status" value="1"/>
</dbReference>
<dbReference type="CDD" id="cd01627">
    <property type="entry name" value="HAD_TPP"/>
    <property type="match status" value="1"/>
</dbReference>
<comment type="pathway">
    <text evidence="1 4">Glycan biosynthesis; trehalose biosynthesis.</text>
</comment>
<dbReference type="NCBIfam" id="TIGR00685">
    <property type="entry name" value="T6PP"/>
    <property type="match status" value="1"/>
</dbReference>
<evidence type="ECO:0000256" key="3">
    <source>
        <dbReference type="ARBA" id="ARBA00022801"/>
    </source>
</evidence>
<keyword evidence="4" id="KW-0460">Magnesium</keyword>
<dbReference type="SUPFAM" id="SSF56784">
    <property type="entry name" value="HAD-like"/>
    <property type="match status" value="1"/>
</dbReference>
<comment type="catalytic activity">
    <reaction evidence="4">
        <text>alpha,alpha-trehalose 6-phosphate + H2O = alpha,alpha-trehalose + phosphate</text>
        <dbReference type="Rhea" id="RHEA:23420"/>
        <dbReference type="ChEBI" id="CHEBI:15377"/>
        <dbReference type="ChEBI" id="CHEBI:16551"/>
        <dbReference type="ChEBI" id="CHEBI:43474"/>
        <dbReference type="ChEBI" id="CHEBI:58429"/>
        <dbReference type="EC" id="3.1.3.12"/>
    </reaction>
</comment>
<comment type="similarity">
    <text evidence="2 4">Belongs to the trehalose phosphatase family.</text>
</comment>
<dbReference type="GO" id="GO:0004805">
    <property type="term" value="F:trehalose-phosphatase activity"/>
    <property type="evidence" value="ECO:0007669"/>
    <property type="project" value="UniProtKB-EC"/>
</dbReference>
<dbReference type="NCBIfam" id="TIGR01484">
    <property type="entry name" value="HAD-SF-IIB"/>
    <property type="match status" value="1"/>
</dbReference>
<comment type="caution">
    <text evidence="5">The sequence shown here is derived from an EMBL/GenBank/DDBJ whole genome shotgun (WGS) entry which is preliminary data.</text>
</comment>
<evidence type="ECO:0000256" key="4">
    <source>
        <dbReference type="RuleBase" id="RU361117"/>
    </source>
</evidence>
<dbReference type="Gene3D" id="3.40.50.1000">
    <property type="entry name" value="HAD superfamily/HAD-like"/>
    <property type="match status" value="1"/>
</dbReference>
<keyword evidence="4" id="KW-0479">Metal-binding</keyword>
<dbReference type="InterPro" id="IPR006379">
    <property type="entry name" value="HAD-SF_hydro_IIB"/>
</dbReference>
<gene>
    <name evidence="5" type="primary">otsB</name>
    <name evidence="5" type="ORF">Q4F19_09920</name>
</gene>